<keyword evidence="1" id="KW-0472">Membrane</keyword>
<keyword evidence="1" id="KW-1133">Transmembrane helix</keyword>
<evidence type="ECO:0000313" key="2">
    <source>
        <dbReference type="EMBL" id="NYE05936.1"/>
    </source>
</evidence>
<dbReference type="NCBIfam" id="NF041644">
    <property type="entry name" value="CBO0543_fam"/>
    <property type="match status" value="1"/>
</dbReference>
<evidence type="ECO:0000313" key="3">
    <source>
        <dbReference type="Proteomes" id="UP000548423"/>
    </source>
</evidence>
<name>A0A852TDT7_9BACI</name>
<gene>
    <name evidence="2" type="ORF">F4694_002711</name>
</gene>
<evidence type="ECO:0000256" key="1">
    <source>
        <dbReference type="SAM" id="Phobius"/>
    </source>
</evidence>
<feature type="transmembrane region" description="Helical" evidence="1">
    <location>
        <begin position="38"/>
        <end position="56"/>
    </location>
</feature>
<dbReference type="InterPro" id="IPR048147">
    <property type="entry name" value="CBO0543-like"/>
</dbReference>
<evidence type="ECO:0008006" key="4">
    <source>
        <dbReference type="Google" id="ProtNLM"/>
    </source>
</evidence>
<feature type="transmembrane region" description="Helical" evidence="1">
    <location>
        <begin position="127"/>
        <end position="145"/>
    </location>
</feature>
<proteinExistence type="predicted"/>
<sequence length="188" mass="22289">MATKEKIIELIDKNQNGIEHLIDKKIQIWTDYVLFSGLWWMGLGLSIIPWIIWFVIRKKESTDRLLYIAFYVMSISVLLDIVGDQIGLWHYRYHVIPVLPTYFPWDITLMPLSVIILIQIKPNVNPWLKAIFFALLASYVGEPFFDWLGVYEPKNWNYSYSVPIQIVIYMSAHYLSERNKFTKLNPEE</sequence>
<dbReference type="EMBL" id="JACCBX010000005">
    <property type="protein sequence ID" value="NYE05936.1"/>
    <property type="molecule type" value="Genomic_DNA"/>
</dbReference>
<feature type="transmembrane region" description="Helical" evidence="1">
    <location>
        <begin position="102"/>
        <end position="120"/>
    </location>
</feature>
<dbReference type="AlphaFoldDB" id="A0A852TDT7"/>
<accession>A0A852TDT7</accession>
<reference evidence="3" key="1">
    <citation type="submission" date="2020-07" db="EMBL/GenBank/DDBJ databases">
        <authorList>
            <person name="Partida-Martinez L."/>
            <person name="Huntemann M."/>
            <person name="Clum A."/>
            <person name="Wang J."/>
            <person name="Palaniappan K."/>
            <person name="Ritter S."/>
            <person name="Chen I.-M."/>
            <person name="Stamatis D."/>
            <person name="Reddy T."/>
            <person name="O'Malley R."/>
            <person name="Daum C."/>
            <person name="Shapiro N."/>
            <person name="Ivanova N."/>
            <person name="Kyrpides N."/>
            <person name="Woyke T."/>
        </authorList>
    </citation>
    <scope>NUCLEOTIDE SEQUENCE [LARGE SCALE GENOMIC DNA]</scope>
    <source>
        <strain evidence="3">AT2.8</strain>
    </source>
</reference>
<keyword evidence="1" id="KW-0812">Transmembrane</keyword>
<reference evidence="3" key="2">
    <citation type="submission" date="2020-08" db="EMBL/GenBank/DDBJ databases">
        <title>The Agave Microbiome: Exploring the role of microbial communities in plant adaptations to desert environments.</title>
        <authorList>
            <person name="Partida-Martinez L.P."/>
        </authorList>
    </citation>
    <scope>NUCLEOTIDE SEQUENCE [LARGE SCALE GENOMIC DNA]</scope>
    <source>
        <strain evidence="3">AT2.8</strain>
    </source>
</reference>
<comment type="caution">
    <text evidence="2">The sequence shown here is derived from an EMBL/GenBank/DDBJ whole genome shotgun (WGS) entry which is preliminary data.</text>
</comment>
<organism evidence="2 3">
    <name type="scientific">Neobacillus niacini</name>
    <dbReference type="NCBI Taxonomy" id="86668"/>
    <lineage>
        <taxon>Bacteria</taxon>
        <taxon>Bacillati</taxon>
        <taxon>Bacillota</taxon>
        <taxon>Bacilli</taxon>
        <taxon>Bacillales</taxon>
        <taxon>Bacillaceae</taxon>
        <taxon>Neobacillus</taxon>
    </lineage>
</organism>
<dbReference type="Proteomes" id="UP000548423">
    <property type="component" value="Unassembled WGS sequence"/>
</dbReference>
<feature type="transmembrane region" description="Helical" evidence="1">
    <location>
        <begin position="65"/>
        <end position="82"/>
    </location>
</feature>
<protein>
    <recommendedName>
        <fullName evidence="4">DUF2878 family protein</fullName>
    </recommendedName>
</protein>